<dbReference type="InterPro" id="IPR000531">
    <property type="entry name" value="Beta-barrel_TonB"/>
</dbReference>
<evidence type="ECO:0000256" key="10">
    <source>
        <dbReference type="SAM" id="MobiDB-lite"/>
    </source>
</evidence>
<dbReference type="Gene3D" id="2.170.130.10">
    <property type="entry name" value="TonB-dependent receptor, plug domain"/>
    <property type="match status" value="1"/>
</dbReference>
<dbReference type="PANTHER" id="PTHR47234">
    <property type="match status" value="1"/>
</dbReference>
<evidence type="ECO:0000256" key="9">
    <source>
        <dbReference type="RuleBase" id="RU003357"/>
    </source>
</evidence>
<protein>
    <submittedName>
        <fullName evidence="13">TonB-dependent receptor</fullName>
    </submittedName>
</protein>
<dbReference type="InterPro" id="IPR036942">
    <property type="entry name" value="Beta-barrel_TonB_sf"/>
</dbReference>
<evidence type="ECO:0000256" key="1">
    <source>
        <dbReference type="ARBA" id="ARBA00004571"/>
    </source>
</evidence>
<evidence type="ECO:0000313" key="14">
    <source>
        <dbReference type="Proteomes" id="UP000319931"/>
    </source>
</evidence>
<evidence type="ECO:0000256" key="8">
    <source>
        <dbReference type="PROSITE-ProRule" id="PRU01360"/>
    </source>
</evidence>
<dbReference type="OrthoDB" id="7051241at2"/>
<evidence type="ECO:0000256" key="4">
    <source>
        <dbReference type="ARBA" id="ARBA00022692"/>
    </source>
</evidence>
<evidence type="ECO:0000256" key="2">
    <source>
        <dbReference type="ARBA" id="ARBA00022448"/>
    </source>
</evidence>
<comment type="caution">
    <text evidence="13">The sequence shown here is derived from an EMBL/GenBank/DDBJ whole genome shotgun (WGS) entry which is preliminary data.</text>
</comment>
<keyword evidence="5 9" id="KW-0798">TonB box</keyword>
<dbReference type="GO" id="GO:0009279">
    <property type="term" value="C:cell outer membrane"/>
    <property type="evidence" value="ECO:0007669"/>
    <property type="project" value="UniProtKB-SubCell"/>
</dbReference>
<keyword evidence="3 8" id="KW-1134">Transmembrane beta strand</keyword>
<accession>A0A502G4G6</accession>
<feature type="region of interest" description="Disordered" evidence="10">
    <location>
        <begin position="64"/>
        <end position="83"/>
    </location>
</feature>
<evidence type="ECO:0000259" key="11">
    <source>
        <dbReference type="Pfam" id="PF00593"/>
    </source>
</evidence>
<dbReference type="AlphaFoldDB" id="A0A502G4G6"/>
<dbReference type="EMBL" id="RCZC01000001">
    <property type="protein sequence ID" value="TPG56654.1"/>
    <property type="molecule type" value="Genomic_DNA"/>
</dbReference>
<dbReference type="Proteomes" id="UP000319931">
    <property type="component" value="Unassembled WGS sequence"/>
</dbReference>
<evidence type="ECO:0000259" key="12">
    <source>
        <dbReference type="Pfam" id="PF07715"/>
    </source>
</evidence>
<evidence type="ECO:0000256" key="6">
    <source>
        <dbReference type="ARBA" id="ARBA00023136"/>
    </source>
</evidence>
<dbReference type="InterPro" id="IPR012910">
    <property type="entry name" value="Plug_dom"/>
</dbReference>
<evidence type="ECO:0000256" key="5">
    <source>
        <dbReference type="ARBA" id="ARBA00023077"/>
    </source>
</evidence>
<comment type="subcellular location">
    <subcellularLocation>
        <location evidence="1 8">Cell outer membrane</location>
        <topology evidence="1 8">Multi-pass membrane protein</topology>
    </subcellularLocation>
</comment>
<dbReference type="Pfam" id="PF07715">
    <property type="entry name" value="Plug"/>
    <property type="match status" value="1"/>
</dbReference>
<dbReference type="Gene3D" id="2.40.170.20">
    <property type="entry name" value="TonB-dependent receptor, beta-barrel domain"/>
    <property type="match status" value="1"/>
</dbReference>
<dbReference type="SUPFAM" id="SSF56935">
    <property type="entry name" value="Porins"/>
    <property type="match status" value="1"/>
</dbReference>
<dbReference type="Pfam" id="PF00593">
    <property type="entry name" value="TonB_dep_Rec_b-barrel"/>
    <property type="match status" value="1"/>
</dbReference>
<dbReference type="InterPro" id="IPR039426">
    <property type="entry name" value="TonB-dep_rcpt-like"/>
</dbReference>
<proteinExistence type="inferred from homology"/>
<keyword evidence="13" id="KW-0675">Receptor</keyword>
<evidence type="ECO:0000256" key="3">
    <source>
        <dbReference type="ARBA" id="ARBA00022452"/>
    </source>
</evidence>
<keyword evidence="14" id="KW-1185">Reference proteome</keyword>
<feature type="domain" description="TonB-dependent receptor-like beta-barrel" evidence="11">
    <location>
        <begin position="473"/>
        <end position="998"/>
    </location>
</feature>
<comment type="similarity">
    <text evidence="8 9">Belongs to the TonB-dependent receptor family.</text>
</comment>
<keyword evidence="4 8" id="KW-0812">Transmembrane</keyword>
<evidence type="ECO:0000313" key="13">
    <source>
        <dbReference type="EMBL" id="TPG56654.1"/>
    </source>
</evidence>
<feature type="domain" description="TonB-dependent receptor plug" evidence="12">
    <location>
        <begin position="103"/>
        <end position="218"/>
    </location>
</feature>
<feature type="compositionally biased region" description="Low complexity" evidence="10">
    <location>
        <begin position="64"/>
        <end position="78"/>
    </location>
</feature>
<name>A0A502G4G6_9SPHN</name>
<sequence>MFGYETCHLRSTASDRGAAFSKESHVTQSSSIARKTRLLAGAASSVALLAFAVPAFAQDQAPAAPAATPAPLPASQAPVEDTNNGQDIVVTGTLIRNSAAAGAAPINTLTAQDFALRGQNTIAEALQTIPANGAGTMTRAWNSFGFATGATAVSLRGLTTGNTLTLFDGLRSAIYPLGDDGQRSFVDLNTIPQSIVEKVDVLQDGASATYGADAVAGVVNVVVKKQIVGLHANASAGISERGDGSENRVDLTYGYGKLSDQGFNVYANVEYQQSNPIYARDRGYPWNSNNYSGICKAGGGTCLPNETVNGIQGDGSFNGLGTTSVPVVRAYQNGSPVAGSQFQLLNPGAGCRNLTAITLTPAQQAQAAAAGTPTGSQICGQDLINQYLMEIPKQQRFGATLHGTANIGSQAQAYVMGNFYETQSSSSIAPLAFAGQTAAGGTQYTLSPVLLPAFVCPRGTTVACTAANGTLNPNNPFAAQGYQARVNYRYDQPRETQTDAKTYRFAAGIAGTFGEGWHYNADATYSEVDLKVTNKGYLNAQRLLDVINDGSYNFVDPSLNSQATRDYIAPVNNNLSTSKLWQVQGTLSKSFFTLPGGDLTTAVGVAYRHESVNNPSANAPNEINPADRYYSINSVSTVGSRNVKSAFFEIDAPVFDMLTLNGSGRYDDYSSGQSNFSPKFTAIFKPIEQVRLRGTISRGFRIPSFQEAYGQPTTGYITANVLASQPGGAAYIAAHGGNSYATLPYSYGLTSSGNPNLKPERSTSITGGIVIEPTRRLSFTVDYYHIKIKGLIGAPDYSGVAAAYYANNGVVNLPGITVKPGVADPSFPTALPQLGFIQYQFVNTTSQTTSGLDFSGTARLPLGHGINLTSRIDATYLINLEQVTPGGSVQRFDGSLSPCNITSCSGAPKWRGSWSNTLDFNGKGSISGTAYYTGGYSMASVDYGGNPDSCTDSIGASVYAYSDGTPYKCRARRFINVDMTGTIKVNNRFTLYANVLNIFDVKPDFNPGQTYDAGFGYNVAWESQGFIGRFVRFGAKVDW</sequence>
<organism evidence="13 14">
    <name type="scientific">Sphingomonas glacialis</name>
    <dbReference type="NCBI Taxonomy" id="658225"/>
    <lineage>
        <taxon>Bacteria</taxon>
        <taxon>Pseudomonadati</taxon>
        <taxon>Pseudomonadota</taxon>
        <taxon>Alphaproteobacteria</taxon>
        <taxon>Sphingomonadales</taxon>
        <taxon>Sphingomonadaceae</taxon>
        <taxon>Sphingomonas</taxon>
    </lineage>
</organism>
<keyword evidence="2 8" id="KW-0813">Transport</keyword>
<dbReference type="PANTHER" id="PTHR47234:SF2">
    <property type="entry name" value="TONB-DEPENDENT RECEPTOR"/>
    <property type="match status" value="1"/>
</dbReference>
<evidence type="ECO:0000256" key="7">
    <source>
        <dbReference type="ARBA" id="ARBA00023237"/>
    </source>
</evidence>
<dbReference type="InterPro" id="IPR037066">
    <property type="entry name" value="Plug_dom_sf"/>
</dbReference>
<gene>
    <name evidence="13" type="ORF">EAH76_03755</name>
</gene>
<keyword evidence="7 8" id="KW-0998">Cell outer membrane</keyword>
<keyword evidence="6 8" id="KW-0472">Membrane</keyword>
<dbReference type="PROSITE" id="PS52016">
    <property type="entry name" value="TONB_DEPENDENT_REC_3"/>
    <property type="match status" value="1"/>
</dbReference>
<reference evidence="13 14" key="1">
    <citation type="journal article" date="2019" name="Environ. Microbiol.">
        <title>Species interactions and distinct microbial communities in high Arctic permafrost affected cryosols are associated with the CH4 and CO2 gas fluxes.</title>
        <authorList>
            <person name="Altshuler I."/>
            <person name="Hamel J."/>
            <person name="Turney S."/>
            <person name="Magnuson E."/>
            <person name="Levesque R."/>
            <person name="Greer C."/>
            <person name="Whyte L.G."/>
        </authorList>
    </citation>
    <scope>NUCLEOTIDE SEQUENCE [LARGE SCALE GENOMIC DNA]</scope>
    <source>
        <strain evidence="13 14">E6.1</strain>
    </source>
</reference>